<evidence type="ECO:0000313" key="1">
    <source>
        <dbReference type="EMBL" id="CAG9326240.1"/>
    </source>
</evidence>
<name>A0AAU9JKT0_9CILI</name>
<dbReference type="EMBL" id="CAJZBQ010000040">
    <property type="protein sequence ID" value="CAG9326240.1"/>
    <property type="molecule type" value="Genomic_DNA"/>
</dbReference>
<evidence type="ECO:0000313" key="2">
    <source>
        <dbReference type="Proteomes" id="UP001162131"/>
    </source>
</evidence>
<proteinExistence type="predicted"/>
<keyword evidence="2" id="KW-1185">Reference proteome</keyword>
<accession>A0AAU9JKT0</accession>
<reference evidence="1" key="1">
    <citation type="submission" date="2021-09" db="EMBL/GenBank/DDBJ databases">
        <authorList>
            <consortium name="AG Swart"/>
            <person name="Singh M."/>
            <person name="Singh A."/>
            <person name="Seah K."/>
            <person name="Emmerich C."/>
        </authorList>
    </citation>
    <scope>NUCLEOTIDE SEQUENCE</scope>
    <source>
        <strain evidence="1">ATCC30299</strain>
    </source>
</reference>
<sequence>MLTADLKSLRLPLRRFFTGGSDPWYNNTHSSQLRVMHTNQWPIPYYKRSGVVPRTLYPENDYNVTIQGNTHTSPDDSNVFYTQRFLKQSMWGREVLEAVNKMGLKGSLNTRIESPINSAKIYMNDLLKHIDYTKKENERILKKNKFSDAFS</sequence>
<gene>
    <name evidence="1" type="ORF">BSTOLATCC_MIC40671</name>
</gene>
<dbReference type="Proteomes" id="UP001162131">
    <property type="component" value="Unassembled WGS sequence"/>
</dbReference>
<organism evidence="1 2">
    <name type="scientific">Blepharisma stoltei</name>
    <dbReference type="NCBI Taxonomy" id="1481888"/>
    <lineage>
        <taxon>Eukaryota</taxon>
        <taxon>Sar</taxon>
        <taxon>Alveolata</taxon>
        <taxon>Ciliophora</taxon>
        <taxon>Postciliodesmatophora</taxon>
        <taxon>Heterotrichea</taxon>
        <taxon>Heterotrichida</taxon>
        <taxon>Blepharismidae</taxon>
        <taxon>Blepharisma</taxon>
    </lineage>
</organism>
<dbReference type="AlphaFoldDB" id="A0AAU9JKT0"/>
<protein>
    <submittedName>
        <fullName evidence="1">Uncharacterized protein</fullName>
    </submittedName>
</protein>
<comment type="caution">
    <text evidence="1">The sequence shown here is derived from an EMBL/GenBank/DDBJ whole genome shotgun (WGS) entry which is preliminary data.</text>
</comment>